<feature type="repeat" description="Lumazine-binding" evidence="9">
    <location>
        <begin position="6"/>
        <end position="104"/>
    </location>
</feature>
<dbReference type="NCBIfam" id="TIGR00187">
    <property type="entry name" value="ribE"/>
    <property type="match status" value="1"/>
</dbReference>
<keyword evidence="12" id="KW-1185">Reference proteome</keyword>
<dbReference type="NCBIfam" id="NF006767">
    <property type="entry name" value="PRK09289.1"/>
    <property type="match status" value="1"/>
</dbReference>
<dbReference type="Proteomes" id="UP000008320">
    <property type="component" value="Chromosome"/>
</dbReference>
<dbReference type="SUPFAM" id="SSF63380">
    <property type="entry name" value="Riboflavin synthase domain-like"/>
    <property type="match status" value="2"/>
</dbReference>
<evidence type="ECO:0000256" key="7">
    <source>
        <dbReference type="ARBA" id="ARBA00022737"/>
    </source>
</evidence>
<evidence type="ECO:0000256" key="3">
    <source>
        <dbReference type="ARBA" id="ARBA00012827"/>
    </source>
</evidence>
<protein>
    <recommendedName>
        <fullName evidence="4 8">Riboflavin synthase</fullName>
        <ecNumber evidence="3 8">2.5.1.9</ecNumber>
    </recommendedName>
</protein>
<evidence type="ECO:0000256" key="9">
    <source>
        <dbReference type="PROSITE-ProRule" id="PRU00524"/>
    </source>
</evidence>
<dbReference type="PANTHER" id="PTHR21098:SF0">
    <property type="entry name" value="RIBOFLAVIN SYNTHASE"/>
    <property type="match status" value="1"/>
</dbReference>
<evidence type="ECO:0000256" key="2">
    <source>
        <dbReference type="ARBA" id="ARBA00004887"/>
    </source>
</evidence>
<gene>
    <name evidence="11" type="primary">ribE-1</name>
    <name evidence="11" type="ordered locus">ECH_0239</name>
</gene>
<evidence type="ECO:0000256" key="8">
    <source>
        <dbReference type="NCBIfam" id="TIGR00187"/>
    </source>
</evidence>
<dbReference type="FunFam" id="2.40.30.20:FF:000004">
    <property type="entry name" value="Riboflavin synthase, alpha subunit"/>
    <property type="match status" value="1"/>
</dbReference>
<dbReference type="STRING" id="205920.ECH_0239"/>
<reference evidence="11 12" key="1">
    <citation type="journal article" date="2006" name="PLoS Genet.">
        <title>Comparative genomics of emerging human ehrlichiosis agents.</title>
        <authorList>
            <person name="Dunning Hotopp J.C."/>
            <person name="Lin M."/>
            <person name="Madupu R."/>
            <person name="Crabtree J."/>
            <person name="Angiuoli S.V."/>
            <person name="Eisen J.A."/>
            <person name="Seshadri R."/>
            <person name="Ren Q."/>
            <person name="Wu M."/>
            <person name="Utterback T.R."/>
            <person name="Smith S."/>
            <person name="Lewis M."/>
            <person name="Khouri H."/>
            <person name="Zhang C."/>
            <person name="Niu H."/>
            <person name="Lin Q."/>
            <person name="Ohashi N."/>
            <person name="Zhi N."/>
            <person name="Nelson W."/>
            <person name="Brinkac L.M."/>
            <person name="Dodson R.J."/>
            <person name="Rosovitz M.J."/>
            <person name="Sundaram J."/>
            <person name="Daugherty S.C."/>
            <person name="Davidsen T."/>
            <person name="Durkin A.S."/>
            <person name="Gwinn M."/>
            <person name="Haft D.H."/>
            <person name="Selengut J.D."/>
            <person name="Sullivan S.A."/>
            <person name="Zafar N."/>
            <person name="Zhou L."/>
            <person name="Benahmed F."/>
            <person name="Forberger H."/>
            <person name="Halpin R."/>
            <person name="Mulligan S."/>
            <person name="Robinson J."/>
            <person name="White O."/>
            <person name="Rikihisa Y."/>
            <person name="Tettelin H."/>
        </authorList>
    </citation>
    <scope>NUCLEOTIDE SEQUENCE [LARGE SCALE GENOMIC DNA]</scope>
    <source>
        <strain evidence="12">ATCC CRL-10679 / Arkansas</strain>
    </source>
</reference>
<keyword evidence="5" id="KW-0686">Riboflavin biosynthesis</keyword>
<comment type="function">
    <text evidence="1">Catalyzes the dismutation of two molecules of 6,7-dimethyl-8-ribityllumazine, resulting in the formation of riboflavin and 5-amino-6-(D-ribitylamino)uracil.</text>
</comment>
<dbReference type="InterPro" id="IPR026017">
    <property type="entry name" value="Lumazine-bd_dom"/>
</dbReference>
<organism evidence="11 12">
    <name type="scientific">Ehrlichia chaffeensis (strain ATCC CRL-10679 / Arkansas)</name>
    <dbReference type="NCBI Taxonomy" id="205920"/>
    <lineage>
        <taxon>Bacteria</taxon>
        <taxon>Pseudomonadati</taxon>
        <taxon>Pseudomonadota</taxon>
        <taxon>Alphaproteobacteria</taxon>
        <taxon>Rickettsiales</taxon>
        <taxon>Anaplasmataceae</taxon>
        <taxon>Ehrlichia</taxon>
    </lineage>
</organism>
<evidence type="ECO:0000313" key="12">
    <source>
        <dbReference type="Proteomes" id="UP000008320"/>
    </source>
</evidence>
<feature type="domain" description="Lumazine-binding" evidence="10">
    <location>
        <begin position="6"/>
        <end position="104"/>
    </location>
</feature>
<dbReference type="EC" id="2.5.1.9" evidence="3 8"/>
<name>Q2GHM3_EHRCR</name>
<dbReference type="InterPro" id="IPR023366">
    <property type="entry name" value="ATP_synth_asu-like_sf"/>
</dbReference>
<proteinExistence type="predicted"/>
<evidence type="ECO:0000256" key="1">
    <source>
        <dbReference type="ARBA" id="ARBA00002803"/>
    </source>
</evidence>
<dbReference type="PROSITE" id="PS51177">
    <property type="entry name" value="LUMAZINE_BIND"/>
    <property type="match status" value="2"/>
</dbReference>
<dbReference type="AlphaFoldDB" id="Q2GHM3"/>
<dbReference type="PIRSF" id="PIRSF000498">
    <property type="entry name" value="Riboflavin_syn_A"/>
    <property type="match status" value="1"/>
</dbReference>
<dbReference type="eggNOG" id="COG0307">
    <property type="taxonomic scope" value="Bacteria"/>
</dbReference>
<dbReference type="InterPro" id="IPR017938">
    <property type="entry name" value="Riboflavin_synthase-like_b-brl"/>
</dbReference>
<dbReference type="Gene3D" id="2.40.30.20">
    <property type="match status" value="2"/>
</dbReference>
<dbReference type="KEGG" id="ech:ECH_0239"/>
<evidence type="ECO:0000256" key="4">
    <source>
        <dbReference type="ARBA" id="ARBA00013950"/>
    </source>
</evidence>
<dbReference type="HOGENOM" id="CLU_034388_2_2_5"/>
<keyword evidence="7" id="KW-0677">Repeat</keyword>
<evidence type="ECO:0000256" key="5">
    <source>
        <dbReference type="ARBA" id="ARBA00022619"/>
    </source>
</evidence>
<dbReference type="GO" id="GO:0004746">
    <property type="term" value="F:riboflavin synthase activity"/>
    <property type="evidence" value="ECO:0007669"/>
    <property type="project" value="UniProtKB-UniRule"/>
</dbReference>
<dbReference type="Pfam" id="PF00677">
    <property type="entry name" value="Lum_binding"/>
    <property type="match status" value="2"/>
</dbReference>
<dbReference type="PANTHER" id="PTHR21098">
    <property type="entry name" value="RIBOFLAVIN SYNTHASE ALPHA CHAIN"/>
    <property type="match status" value="1"/>
</dbReference>
<dbReference type="InterPro" id="IPR001783">
    <property type="entry name" value="Lumazine-bd"/>
</dbReference>
<feature type="domain" description="Lumazine-binding" evidence="10">
    <location>
        <begin position="105"/>
        <end position="201"/>
    </location>
</feature>
<dbReference type="CDD" id="cd00402">
    <property type="entry name" value="Riboflavin_synthase_like"/>
    <property type="match status" value="1"/>
</dbReference>
<feature type="repeat" description="Lumazine-binding" evidence="9">
    <location>
        <begin position="105"/>
        <end position="201"/>
    </location>
</feature>
<accession>Q2GHM3</accession>
<comment type="pathway">
    <text evidence="2">Cofactor biosynthesis; riboflavin biosynthesis; riboflavin from 2-hydroxy-3-oxobutyl phosphate and 5-amino-6-(D-ribitylamino)uracil: step 2/2.</text>
</comment>
<dbReference type="GO" id="GO:0009231">
    <property type="term" value="P:riboflavin biosynthetic process"/>
    <property type="evidence" value="ECO:0007669"/>
    <property type="project" value="UniProtKB-KW"/>
</dbReference>
<evidence type="ECO:0000256" key="6">
    <source>
        <dbReference type="ARBA" id="ARBA00022679"/>
    </source>
</evidence>
<evidence type="ECO:0000313" key="11">
    <source>
        <dbReference type="EMBL" id="ABD44804.1"/>
    </source>
</evidence>
<evidence type="ECO:0000259" key="10">
    <source>
        <dbReference type="PROSITE" id="PS51177"/>
    </source>
</evidence>
<sequence length="207" mass="23127">MIQYWMFKGIIEDIGTIIQVDYTKGQDRRLVIKPTNANFLSETKIGDSIGCSGICLSAVELDNECFSADVSDATLSVTSAAHWKEGTKINLELPLKMTDRLDGHFVQGHVDGVGNIISITNVNSSHNIEFHIPDALLKYMIRKGSIAIDGVSLTINSISNNILSVNIIPHTWKKTTFQYNKVNDNINIEVDMLAKHLERLYEHNIKV</sequence>
<dbReference type="EMBL" id="CP000236">
    <property type="protein sequence ID" value="ABD44804.1"/>
    <property type="molecule type" value="Genomic_DNA"/>
</dbReference>
<keyword evidence="6 11" id="KW-0808">Transferase</keyword>